<evidence type="ECO:0000259" key="10">
    <source>
        <dbReference type="PROSITE" id="PS50994"/>
    </source>
</evidence>
<evidence type="ECO:0000256" key="4">
    <source>
        <dbReference type="ARBA" id="ARBA00022771"/>
    </source>
</evidence>
<evidence type="ECO:0000259" key="8">
    <source>
        <dbReference type="PROSITE" id="PS50081"/>
    </source>
</evidence>
<dbReference type="InterPro" id="IPR012337">
    <property type="entry name" value="RNaseH-like_sf"/>
</dbReference>
<dbReference type="Gene3D" id="3.30.420.10">
    <property type="entry name" value="Ribonuclease H-like superfamily/Ribonuclease H"/>
    <property type="match status" value="1"/>
</dbReference>
<keyword evidence="3" id="KW-0645">Protease</keyword>
<dbReference type="GO" id="GO:0008270">
    <property type="term" value="F:zinc ion binding"/>
    <property type="evidence" value="ECO:0007669"/>
    <property type="project" value="UniProtKB-KW"/>
</dbReference>
<dbReference type="InterPro" id="IPR043502">
    <property type="entry name" value="DNA/RNA_pol_sf"/>
</dbReference>
<dbReference type="InterPro" id="IPR025724">
    <property type="entry name" value="GAG-pre-integrase_dom"/>
</dbReference>
<feature type="domain" description="Phorbol-ester/DAG-type" evidence="8">
    <location>
        <begin position="240"/>
        <end position="279"/>
    </location>
</feature>
<evidence type="ECO:0000256" key="6">
    <source>
        <dbReference type="PROSITE-ProRule" id="PRU00047"/>
    </source>
</evidence>
<keyword evidence="1" id="KW-0479">Metal-binding</keyword>
<dbReference type="InterPro" id="IPR004146">
    <property type="entry name" value="DC1"/>
</dbReference>
<dbReference type="SUPFAM" id="SSF53098">
    <property type="entry name" value="Ribonuclease H-like"/>
    <property type="match status" value="1"/>
</dbReference>
<dbReference type="Proteomes" id="UP000701853">
    <property type="component" value="Chromosome 3"/>
</dbReference>
<keyword evidence="3" id="KW-0064">Aspartyl protease</keyword>
<protein>
    <recommendedName>
        <fullName evidence="13">Retrovirus-related Pol polyprotein from transposon TNT 1-94</fullName>
    </recommendedName>
</protein>
<dbReference type="GO" id="GO:0003676">
    <property type="term" value="F:nucleic acid binding"/>
    <property type="evidence" value="ECO:0007669"/>
    <property type="project" value="InterPro"/>
</dbReference>
<keyword evidence="12" id="KW-1185">Reference proteome</keyword>
<dbReference type="PROSITE" id="PS50081">
    <property type="entry name" value="ZF_DAG_PE_2"/>
    <property type="match status" value="1"/>
</dbReference>
<dbReference type="Pfam" id="PF00665">
    <property type="entry name" value="rve"/>
    <property type="match status" value="1"/>
</dbReference>
<name>A0A8J6D8V3_9ROSI</name>
<evidence type="ECO:0000256" key="7">
    <source>
        <dbReference type="SAM" id="MobiDB-lite"/>
    </source>
</evidence>
<dbReference type="SUPFAM" id="SSF56672">
    <property type="entry name" value="DNA/RNA polymerases"/>
    <property type="match status" value="1"/>
</dbReference>
<dbReference type="InterPro" id="IPR054722">
    <property type="entry name" value="PolX-like_BBD"/>
</dbReference>
<dbReference type="Gene3D" id="3.30.40.10">
    <property type="entry name" value="Zinc/RING finger domain, C3HC4 (zinc finger)"/>
    <property type="match status" value="1"/>
</dbReference>
<evidence type="ECO:0000256" key="2">
    <source>
        <dbReference type="ARBA" id="ARBA00022737"/>
    </source>
</evidence>
<dbReference type="GO" id="GO:0004190">
    <property type="term" value="F:aspartic-type endopeptidase activity"/>
    <property type="evidence" value="ECO:0007669"/>
    <property type="project" value="UniProtKB-KW"/>
</dbReference>
<organism evidence="11 12">
    <name type="scientific">Gossypium anomalum</name>
    <dbReference type="NCBI Taxonomy" id="47600"/>
    <lineage>
        <taxon>Eukaryota</taxon>
        <taxon>Viridiplantae</taxon>
        <taxon>Streptophyta</taxon>
        <taxon>Embryophyta</taxon>
        <taxon>Tracheophyta</taxon>
        <taxon>Spermatophyta</taxon>
        <taxon>Magnoliopsida</taxon>
        <taxon>eudicotyledons</taxon>
        <taxon>Gunneridae</taxon>
        <taxon>Pentapetalae</taxon>
        <taxon>rosids</taxon>
        <taxon>malvids</taxon>
        <taxon>Malvales</taxon>
        <taxon>Malvaceae</taxon>
        <taxon>Malvoideae</taxon>
        <taxon>Gossypium</taxon>
    </lineage>
</organism>
<dbReference type="OrthoDB" id="1434865at2759"/>
<dbReference type="InterPro" id="IPR002219">
    <property type="entry name" value="PKC_DAG/PE"/>
</dbReference>
<dbReference type="GO" id="GO:0015074">
    <property type="term" value="P:DNA integration"/>
    <property type="evidence" value="ECO:0007669"/>
    <property type="project" value="InterPro"/>
</dbReference>
<evidence type="ECO:0000259" key="9">
    <source>
        <dbReference type="PROSITE" id="PS50158"/>
    </source>
</evidence>
<dbReference type="PROSITE" id="PS50158">
    <property type="entry name" value="ZF_CCHC"/>
    <property type="match status" value="1"/>
</dbReference>
<sequence length="2116" mass="241585">MEEPMNYGHQHPLLLLLNEDQLLFVADCSRCGEKVSTPCFSCAQDCGFYLHKVCAEAPLELNHPFHLNHPLVLMQKPPSSYKRCICDFCDETCEKFVYRCSCNFDLHIKCALFTLNMAENNLKELEHVALHDPLISTENGDYVAMCFGCWEPLANYTHFSPDCGFNLHEKCAKLPLKLNFMYHPQHPLVLQFNNERLSCKICKATSRRGFVYGCTYCKLVFHIECLPPPLDLAVEDKRHQHTFSPLLRRVPFICDACGTEGIYVAYICSTCSIMVHKRCTTLPRIIKSKWHGHRLFHKYFLPDEFRSSDCIICHNEVTPEHGSYCCPHCNFTFHVLCVTKNNRSYSIVSLENEDDMPNESFIIVIERNDAGEATKINHFKHMHNLILGPFVGGYENSCDGCMLPISDPFFYCSECVFFLHKECAELPKMKNVWHHRCQEPLALISDKAFRCNHCGNISNAFAYECCGCKEKTCLRCVIAFTPGARTCLKHEHPLFFYEGHKGKCNGCGGTIKGAFCCKDCNFILGLLCLSLPITTRHKCDEHLLLLTDHDDNSYSKNHHCDICEESRDPNNWFYHCATCDTSAHVGCALGNYPFLKLRSIYEETNHPHPLTIVKKKYYYPNCDECGQPCKDVVLECSKTECKYIVHWDCVAPQSILETIASAPVDEGATICDCAGCEIKQPLRKSLLLCTAGAVVICSDQLFDRRSIRGSIELIFGQQLGDKVFLTLYGRIFHPSLVASEIPVFQQLHFWSYRERKNTGCALLCFGCSFFPTNWYQSSALHLPVFTTQKPDSKSDEEWEFEHQQVCGFIRQFVEENVYNHIDQETHARTLWEKLESLYASRSGNNKLFLLKKMMALKYKEGTSIADHVSEFQSVMNQLLGMGVKFDDEILGLWLLATLPDFWETFRVSLINSAPQGIITLDLAKSGVLNEEVRRRSQGSSSQSEVLVIENRGRNRDKDGKSRDKSRSKSRSRYKNLECHHCGKKGHIKKYCFKWKKENKGGGDKHDRNNDEKFERVATVTREDLLVICDENLVNLACDETSWVIDTGASLHVTSRKDFFTSYTPGDFGVLKMGNDGLVSVIGMGDISLVSNNGTKLTLKDVRHAPDIRLNLISAGKLDDEGFCNTFSEGQWKLTKGSLVVARGKKSSNLYLMQASTSQETVNVTVNDSSTELWHKRLSHKSEKGLNCLAKKNQLSGLKNATLKNCAHCLAGKQRRVSFRSRPPHRKSELLELVHSDVCGPIKVRSHGGALYFVTFIDDCSRKLWVYTLKSKNQVFEVFKQFQASVERETRKKLKCIRTDNGGEYTGLFHEYCLRQGIRHQRTPPKTPQLNGLAERMNRTLIERVRCLLSDAKLPRSFWAEALNTVAHVINLSPSVPLQGDVPDRVWFGKDVSYDHLRVFGCKAFVHVPKDERSKLDAKTRQCIFIGYGLDGEFGYRLYDPVQKKLVRSRDVVFIEDQTIDDIDKTEKVDSQDSGDLIDVNPAPLDSSPDPIQDDVHGDVSDDHQDIGDFDTPMNDAVNDQQQEPIAPPAVPLRRSSRDRRSSVRYSSDEYVLLTDGGEPECYEEAMKSECKDQWVEAMKDELQSLHENHTFELVKLPEGKRALKNRWVYRLKQEEKSSSLRYKARLVVKGYAQKKGVDFEEIFSPVVKMSSIRTILSLAACYDLEVEQMDVKTAFLHGDLEEELYMEQPEGFVLQGKEDYVCRLKKSLYGLKQAPRQWYKKFESVMGEQGYKKTTSDHCVFVKRFSGDDFIILLLYVDDMLIVGQNASRIEKLKQELSKSFAMKDLGPAKQILGIRLTRDRKAKKLWLSQERYIEKVLQRFSMDKAKAVNTPFAMHFRLSVKHSPSTEKEKEEMQKIPYSSAVGSLMYAMVCTRPDLAYAVGTVSRFLSNPGREHWNAVKWIMRYLHGTSNMKLCFGNEKPVLVGYTDSDMAGDIDSRRSTSGYLITYAGGAVAWQSRLQKCVALSTTESEFIAATEACKEMLWMKKFVHELGFTQEKYVLYCDSQSAIHLGKNSTFHARSKHIDVRYHWIRDVLEAKLLELEKIHTNDNGADMLTKALPRGNSDQLFDRRSIRGSIELIFGQQLGDKVFLTLYGRIFHPSLVASEIPVFQQLHFW</sequence>
<dbReference type="InterPro" id="IPR001965">
    <property type="entry name" value="Znf_PHD"/>
</dbReference>
<dbReference type="InterPro" id="IPR013083">
    <property type="entry name" value="Znf_RING/FYVE/PHD"/>
</dbReference>
<dbReference type="SUPFAM" id="SSF57889">
    <property type="entry name" value="Cysteine-rich domain"/>
    <property type="match status" value="5"/>
</dbReference>
<dbReference type="Pfam" id="PF13976">
    <property type="entry name" value="gag_pre-integrs"/>
    <property type="match status" value="1"/>
</dbReference>
<dbReference type="Pfam" id="PF25597">
    <property type="entry name" value="SH3_retrovirus"/>
    <property type="match status" value="1"/>
</dbReference>
<dbReference type="SMART" id="SM00109">
    <property type="entry name" value="C1"/>
    <property type="match status" value="3"/>
</dbReference>
<gene>
    <name evidence="11" type="ORF">CXB51_006478</name>
</gene>
<dbReference type="PANTHER" id="PTHR32410:SF169">
    <property type="entry name" value="C1 DOMAIN FAMILY PROTEIN, PUTATIVE-RELATED"/>
    <property type="match status" value="1"/>
</dbReference>
<dbReference type="InterPro" id="IPR053192">
    <property type="entry name" value="Vacuole_Formation_Reg"/>
</dbReference>
<dbReference type="SMART" id="SM00249">
    <property type="entry name" value="PHD"/>
    <property type="match status" value="6"/>
</dbReference>
<dbReference type="PROSITE" id="PS50994">
    <property type="entry name" value="INTEGRASE"/>
    <property type="match status" value="1"/>
</dbReference>
<accession>A0A8J6D8V3</accession>
<dbReference type="InterPro" id="IPR001878">
    <property type="entry name" value="Znf_CCHC"/>
</dbReference>
<evidence type="ECO:0008006" key="13">
    <source>
        <dbReference type="Google" id="ProtNLM"/>
    </source>
</evidence>
<keyword evidence="3" id="KW-0378">Hydrolase</keyword>
<keyword evidence="5" id="KW-0862">Zinc</keyword>
<evidence type="ECO:0000313" key="12">
    <source>
        <dbReference type="Proteomes" id="UP000701853"/>
    </source>
</evidence>
<proteinExistence type="predicted"/>
<dbReference type="InterPro" id="IPR013103">
    <property type="entry name" value="RVT_2"/>
</dbReference>
<dbReference type="CDD" id="cd09272">
    <property type="entry name" value="RNase_HI_RT_Ty1"/>
    <property type="match status" value="1"/>
</dbReference>
<feature type="compositionally biased region" description="Basic and acidic residues" evidence="7">
    <location>
        <begin position="950"/>
        <end position="966"/>
    </location>
</feature>
<evidence type="ECO:0000256" key="5">
    <source>
        <dbReference type="ARBA" id="ARBA00022833"/>
    </source>
</evidence>
<evidence type="ECO:0000256" key="1">
    <source>
        <dbReference type="ARBA" id="ARBA00022723"/>
    </source>
</evidence>
<feature type="domain" description="Integrase catalytic" evidence="10">
    <location>
        <begin position="1218"/>
        <end position="1390"/>
    </location>
</feature>
<dbReference type="CDD" id="cd00029">
    <property type="entry name" value="C1"/>
    <property type="match status" value="1"/>
</dbReference>
<dbReference type="Pfam" id="PF03107">
    <property type="entry name" value="C1_2"/>
    <property type="match status" value="4"/>
</dbReference>
<dbReference type="Pfam" id="PF07727">
    <property type="entry name" value="RVT_2"/>
    <property type="match status" value="1"/>
</dbReference>
<dbReference type="InterPro" id="IPR001584">
    <property type="entry name" value="Integrase_cat-core"/>
</dbReference>
<dbReference type="Pfam" id="PF22936">
    <property type="entry name" value="Pol_BBD"/>
    <property type="match status" value="1"/>
</dbReference>
<feature type="region of interest" description="Disordered" evidence="7">
    <location>
        <begin position="1464"/>
        <end position="1541"/>
    </location>
</feature>
<feature type="compositionally biased region" description="Basic and acidic residues" evidence="7">
    <location>
        <begin position="1493"/>
        <end position="1506"/>
    </location>
</feature>
<dbReference type="Pfam" id="PF14223">
    <property type="entry name" value="Retrotran_gag_2"/>
    <property type="match status" value="1"/>
</dbReference>
<comment type="caution">
    <text evidence="11">The sequence shown here is derived from an EMBL/GenBank/DDBJ whole genome shotgun (WGS) entry which is preliminary data.</text>
</comment>
<feature type="region of interest" description="Disordered" evidence="7">
    <location>
        <begin position="932"/>
        <end position="971"/>
    </location>
</feature>
<reference evidence="11 12" key="1">
    <citation type="journal article" date="2021" name="bioRxiv">
        <title>The Gossypium anomalum genome as a resource for cotton improvement and evolutionary analysis of hybrid incompatibility.</title>
        <authorList>
            <person name="Grover C.E."/>
            <person name="Yuan D."/>
            <person name="Arick M.A."/>
            <person name="Miller E.R."/>
            <person name="Hu G."/>
            <person name="Peterson D.G."/>
            <person name="Wendel J.F."/>
            <person name="Udall J.A."/>
        </authorList>
    </citation>
    <scope>NUCLEOTIDE SEQUENCE [LARGE SCALE GENOMIC DNA]</scope>
    <source>
        <strain evidence="11">JFW-Udall</strain>
        <tissue evidence="11">Leaf</tissue>
    </source>
</reference>
<evidence type="ECO:0000256" key="3">
    <source>
        <dbReference type="ARBA" id="ARBA00022750"/>
    </source>
</evidence>
<dbReference type="EMBL" id="JAHUZN010000003">
    <property type="protein sequence ID" value="KAG8499929.1"/>
    <property type="molecule type" value="Genomic_DNA"/>
</dbReference>
<dbReference type="PANTHER" id="PTHR32410">
    <property type="entry name" value="CYSTEINE/HISTIDINE-RICH C1 DOMAIN FAMILY PROTEIN"/>
    <property type="match status" value="1"/>
</dbReference>
<evidence type="ECO:0000313" key="11">
    <source>
        <dbReference type="EMBL" id="KAG8499929.1"/>
    </source>
</evidence>
<dbReference type="InterPro" id="IPR036397">
    <property type="entry name" value="RNaseH_sf"/>
</dbReference>
<dbReference type="InterPro" id="IPR046349">
    <property type="entry name" value="C1-like_sf"/>
</dbReference>
<dbReference type="InterPro" id="IPR057670">
    <property type="entry name" value="SH3_retrovirus"/>
</dbReference>
<feature type="domain" description="CCHC-type" evidence="9">
    <location>
        <begin position="978"/>
        <end position="991"/>
    </location>
</feature>
<keyword evidence="4 6" id="KW-0863">Zinc-finger</keyword>
<keyword evidence="2" id="KW-0677">Repeat</keyword>